<evidence type="ECO:0000313" key="2">
    <source>
        <dbReference type="EnsemblMetazoa" id="XP_021204615.2"/>
    </source>
</evidence>
<dbReference type="GeneID" id="101741249"/>
<keyword evidence="3" id="KW-1185">Reference proteome</keyword>
<feature type="region of interest" description="Disordered" evidence="1">
    <location>
        <begin position="73"/>
        <end position="98"/>
    </location>
</feature>
<protein>
    <submittedName>
        <fullName evidence="2">Uncharacterized protein</fullName>
    </submittedName>
</protein>
<sequence length="246" mass="28362">MTETKIAFLYKIASSLPSNISNNLQNVLKSYYLMKCKEVTKGYGLPDKHFSTAARCPHCCLEWKKGTNIKLNPIKLSKRQRKRRKHLKDRTKKGKTQAQNSLLQMNEMEKICMFCKKSVKTQILKPDRIKPKAIMENNMKNSINNRSIEKKEIGSNKAKPTKQVNDRISQNINIYSNTIEVFKLNNKNNTLASQVKEPPKIINNNKKRKDKYAGLCKMAVLAAAKLKEEKQKQHNSKLNLFLKPSL</sequence>
<dbReference type="AlphaFoldDB" id="A0A8R2DMR7"/>
<feature type="compositionally biased region" description="Basic residues" evidence="1">
    <location>
        <begin position="76"/>
        <end position="95"/>
    </location>
</feature>
<name>A0A8R2DMR7_BOMMO</name>
<reference evidence="3" key="1">
    <citation type="journal article" date="2008" name="Insect Biochem. Mol. Biol.">
        <title>The genome of a lepidopteran model insect, the silkworm Bombyx mori.</title>
        <authorList>
            <consortium name="International Silkworm Genome Consortium"/>
        </authorList>
    </citation>
    <scope>NUCLEOTIDE SEQUENCE [LARGE SCALE GENOMIC DNA]</scope>
    <source>
        <strain evidence="3">p50T</strain>
    </source>
</reference>
<accession>A0A8R2DMR7</accession>
<reference evidence="2" key="2">
    <citation type="submission" date="2022-06" db="UniProtKB">
        <authorList>
            <consortium name="EnsemblMetazoa"/>
        </authorList>
    </citation>
    <scope>IDENTIFICATION</scope>
    <source>
        <strain evidence="2">p50T (Dazao)</strain>
    </source>
</reference>
<dbReference type="Proteomes" id="UP000005204">
    <property type="component" value="Unassembled WGS sequence"/>
</dbReference>
<evidence type="ECO:0000313" key="3">
    <source>
        <dbReference type="Proteomes" id="UP000005204"/>
    </source>
</evidence>
<dbReference type="EnsemblMetazoa" id="XM_021348940.2">
    <property type="protein sequence ID" value="XP_021204615.2"/>
    <property type="gene ID" value="LOC101741249"/>
</dbReference>
<evidence type="ECO:0000256" key="1">
    <source>
        <dbReference type="SAM" id="MobiDB-lite"/>
    </source>
</evidence>
<dbReference type="RefSeq" id="XP_021204615.2">
    <property type="nucleotide sequence ID" value="XM_021348940.3"/>
</dbReference>
<proteinExistence type="predicted"/>
<organism evidence="2 3">
    <name type="scientific">Bombyx mori</name>
    <name type="common">Silk moth</name>
    <dbReference type="NCBI Taxonomy" id="7091"/>
    <lineage>
        <taxon>Eukaryota</taxon>
        <taxon>Metazoa</taxon>
        <taxon>Ecdysozoa</taxon>
        <taxon>Arthropoda</taxon>
        <taxon>Hexapoda</taxon>
        <taxon>Insecta</taxon>
        <taxon>Pterygota</taxon>
        <taxon>Neoptera</taxon>
        <taxon>Endopterygota</taxon>
        <taxon>Lepidoptera</taxon>
        <taxon>Glossata</taxon>
        <taxon>Ditrysia</taxon>
        <taxon>Bombycoidea</taxon>
        <taxon>Bombycidae</taxon>
        <taxon>Bombycinae</taxon>
        <taxon>Bombyx</taxon>
    </lineage>
</organism>
<dbReference type="KEGG" id="bmor:101741249"/>